<evidence type="ECO:0000259" key="10">
    <source>
        <dbReference type="Pfam" id="PF04290"/>
    </source>
</evidence>
<sequence>MNGDFPQGQASAGLFFDIIAAVAKFATAAVLIALVLLVAGEAVSRSLFNYSLGFAEEITGYCVVMLTFFGAAIAMRRGNLFQVHFLYDTLPEAGRVWVTRIFVLVALIICGVLIWKTNDLMLSSFSRGKFAPTVLRTPLWIPQLLLPAGFSVIGIFLIEQFLLTIGRFKGNS</sequence>
<keyword evidence="2 9" id="KW-0813">Transport</keyword>
<keyword evidence="7 9" id="KW-0472">Membrane</keyword>
<feature type="transmembrane region" description="Helical" evidence="9">
    <location>
        <begin position="12"/>
        <end position="38"/>
    </location>
</feature>
<evidence type="ECO:0000256" key="6">
    <source>
        <dbReference type="ARBA" id="ARBA00022989"/>
    </source>
</evidence>
<evidence type="ECO:0000256" key="5">
    <source>
        <dbReference type="ARBA" id="ARBA00022692"/>
    </source>
</evidence>
<evidence type="ECO:0000256" key="9">
    <source>
        <dbReference type="RuleBase" id="RU369079"/>
    </source>
</evidence>
<dbReference type="GO" id="GO:0005886">
    <property type="term" value="C:plasma membrane"/>
    <property type="evidence" value="ECO:0007669"/>
    <property type="project" value="UniProtKB-SubCell"/>
</dbReference>
<evidence type="ECO:0000256" key="1">
    <source>
        <dbReference type="ARBA" id="ARBA00004429"/>
    </source>
</evidence>
<comment type="similarity">
    <text evidence="8 9">Belongs to the TRAP transporter small permease family.</text>
</comment>
<accession>A0A378ZZY4</accession>
<evidence type="ECO:0000313" key="11">
    <source>
        <dbReference type="EMBL" id="SUB02400.1"/>
    </source>
</evidence>
<gene>
    <name evidence="11" type="ORF">NCTC13350_03352</name>
</gene>
<comment type="subcellular location">
    <subcellularLocation>
        <location evidence="1 9">Cell inner membrane</location>
        <topology evidence="1 9">Multi-pass membrane protein</topology>
    </subcellularLocation>
</comment>
<keyword evidence="4 9" id="KW-0997">Cell inner membrane</keyword>
<dbReference type="GO" id="GO:0015740">
    <property type="term" value="P:C4-dicarboxylate transport"/>
    <property type="evidence" value="ECO:0007669"/>
    <property type="project" value="TreeGrafter"/>
</dbReference>
<evidence type="ECO:0000256" key="8">
    <source>
        <dbReference type="ARBA" id="ARBA00038436"/>
    </source>
</evidence>
<feature type="transmembrane region" description="Helical" evidence="9">
    <location>
        <begin position="96"/>
        <end position="115"/>
    </location>
</feature>
<proteinExistence type="inferred from homology"/>
<dbReference type="RefSeq" id="WP_019965955.1">
    <property type="nucleotide sequence ID" value="NZ_UGSK01000001.1"/>
</dbReference>
<evidence type="ECO:0000256" key="7">
    <source>
        <dbReference type="ARBA" id="ARBA00023136"/>
    </source>
</evidence>
<evidence type="ECO:0000256" key="2">
    <source>
        <dbReference type="ARBA" id="ARBA00022448"/>
    </source>
</evidence>
<protein>
    <recommendedName>
        <fullName evidence="9">TRAP transporter small permease protein</fullName>
    </recommendedName>
</protein>
<feature type="transmembrane region" description="Helical" evidence="9">
    <location>
        <begin position="58"/>
        <end position="75"/>
    </location>
</feature>
<comment type="subunit">
    <text evidence="9">The complex comprises the extracytoplasmic solute receptor protein and the two transmembrane proteins.</text>
</comment>
<evidence type="ECO:0000256" key="4">
    <source>
        <dbReference type="ARBA" id="ARBA00022519"/>
    </source>
</evidence>
<dbReference type="PANTHER" id="PTHR35011">
    <property type="entry name" value="2,3-DIKETO-L-GULONATE TRAP TRANSPORTER SMALL PERMEASE PROTEIN YIAM"/>
    <property type="match status" value="1"/>
</dbReference>
<keyword evidence="5 9" id="KW-0812">Transmembrane</keyword>
<name>A0A378ZZY4_9HYPH</name>
<dbReference type="Proteomes" id="UP000255000">
    <property type="component" value="Unassembled WGS sequence"/>
</dbReference>
<evidence type="ECO:0000256" key="3">
    <source>
        <dbReference type="ARBA" id="ARBA00022475"/>
    </source>
</evidence>
<comment type="function">
    <text evidence="9">Part of the tripartite ATP-independent periplasmic (TRAP) transport system.</text>
</comment>
<feature type="transmembrane region" description="Helical" evidence="9">
    <location>
        <begin position="144"/>
        <end position="165"/>
    </location>
</feature>
<evidence type="ECO:0000313" key="12">
    <source>
        <dbReference type="Proteomes" id="UP000255000"/>
    </source>
</evidence>
<organism evidence="11 12">
    <name type="scientific">Pannonibacter phragmitetus</name>
    <dbReference type="NCBI Taxonomy" id="121719"/>
    <lineage>
        <taxon>Bacteria</taxon>
        <taxon>Pseudomonadati</taxon>
        <taxon>Pseudomonadota</taxon>
        <taxon>Alphaproteobacteria</taxon>
        <taxon>Hyphomicrobiales</taxon>
        <taxon>Stappiaceae</taxon>
        <taxon>Pannonibacter</taxon>
    </lineage>
</organism>
<dbReference type="InterPro" id="IPR055348">
    <property type="entry name" value="DctQ"/>
</dbReference>
<dbReference type="InterPro" id="IPR007387">
    <property type="entry name" value="TRAP_DctQ"/>
</dbReference>
<dbReference type="OrthoDB" id="6160477at2"/>
<dbReference type="EMBL" id="UGSK01000001">
    <property type="protein sequence ID" value="SUB02400.1"/>
    <property type="molecule type" value="Genomic_DNA"/>
</dbReference>
<keyword evidence="6 9" id="KW-1133">Transmembrane helix</keyword>
<reference evidence="11 12" key="1">
    <citation type="submission" date="2018-06" db="EMBL/GenBank/DDBJ databases">
        <authorList>
            <consortium name="Pathogen Informatics"/>
            <person name="Doyle S."/>
        </authorList>
    </citation>
    <scope>NUCLEOTIDE SEQUENCE [LARGE SCALE GENOMIC DNA]</scope>
    <source>
        <strain evidence="11 12">NCTC13350</strain>
    </source>
</reference>
<dbReference type="GO" id="GO:0022857">
    <property type="term" value="F:transmembrane transporter activity"/>
    <property type="evidence" value="ECO:0007669"/>
    <property type="project" value="UniProtKB-UniRule"/>
</dbReference>
<dbReference type="Pfam" id="PF04290">
    <property type="entry name" value="DctQ"/>
    <property type="match status" value="1"/>
</dbReference>
<keyword evidence="3" id="KW-1003">Cell membrane</keyword>
<dbReference type="AlphaFoldDB" id="A0A378ZZY4"/>
<dbReference type="PANTHER" id="PTHR35011:SF2">
    <property type="entry name" value="2,3-DIKETO-L-GULONATE TRAP TRANSPORTER SMALL PERMEASE PROTEIN YIAM"/>
    <property type="match status" value="1"/>
</dbReference>
<feature type="domain" description="Tripartite ATP-independent periplasmic transporters DctQ component" evidence="10">
    <location>
        <begin position="34"/>
        <end position="163"/>
    </location>
</feature>